<evidence type="ECO:0000256" key="1">
    <source>
        <dbReference type="SAM" id="MobiDB-lite"/>
    </source>
</evidence>
<dbReference type="EMBL" id="NESQ01000072">
    <property type="protein sequence ID" value="PUU80147.1"/>
    <property type="molecule type" value="Genomic_DNA"/>
</dbReference>
<evidence type="ECO:0000313" key="4">
    <source>
        <dbReference type="Proteomes" id="UP000244722"/>
    </source>
</evidence>
<proteinExistence type="predicted"/>
<dbReference type="AlphaFoldDB" id="A0A2T6ZXB0"/>
<gene>
    <name evidence="3" type="ORF">B9Z19DRAFT_1080126</name>
</gene>
<feature type="region of interest" description="Disordered" evidence="1">
    <location>
        <begin position="572"/>
        <end position="631"/>
    </location>
</feature>
<keyword evidence="4" id="KW-1185">Reference proteome</keyword>
<feature type="domain" description="Telomeric single stranded DNA binding POT1/Cdc13" evidence="2">
    <location>
        <begin position="639"/>
        <end position="770"/>
    </location>
</feature>
<dbReference type="Proteomes" id="UP000244722">
    <property type="component" value="Unassembled WGS sequence"/>
</dbReference>
<feature type="region of interest" description="Disordered" evidence="1">
    <location>
        <begin position="242"/>
        <end position="326"/>
    </location>
</feature>
<dbReference type="GO" id="GO:0000723">
    <property type="term" value="P:telomere maintenance"/>
    <property type="evidence" value="ECO:0007669"/>
    <property type="project" value="InterPro"/>
</dbReference>
<reference evidence="3 4" key="1">
    <citation type="submission" date="2017-04" db="EMBL/GenBank/DDBJ databases">
        <title>Draft genome sequence of Tuber borchii Vittad., a whitish edible truffle.</title>
        <authorList>
            <consortium name="DOE Joint Genome Institute"/>
            <person name="Murat C."/>
            <person name="Kuo A."/>
            <person name="Barry K.W."/>
            <person name="Clum A."/>
            <person name="Dockter R.B."/>
            <person name="Fauchery L."/>
            <person name="Iotti M."/>
            <person name="Kohler A."/>
            <person name="Labutti K."/>
            <person name="Lindquist E.A."/>
            <person name="Lipzen A."/>
            <person name="Ohm R.A."/>
            <person name="Wang M."/>
            <person name="Grigoriev I.V."/>
            <person name="Zambonelli A."/>
            <person name="Martin F.M."/>
        </authorList>
    </citation>
    <scope>NUCLEOTIDE SEQUENCE [LARGE SCALE GENOMIC DNA]</scope>
    <source>
        <strain evidence="3 4">Tbo3840</strain>
    </source>
</reference>
<dbReference type="InterPro" id="IPR011564">
    <property type="entry name" value="Telomer_end-bd_POT1/Cdc13"/>
</dbReference>
<sequence>MDLPPTMPEADSLWPSKQVPLASLVPGASDSEPKFLVAIISLLWPFSPSSSSLSVLASEEDFRLRKNRGQVRINFKGLPASAVDRTKLQIGDRVIISLEGAEFQPLDDATERDVPWVVVYSTRLAMKVKTASGWATINIAPDSGASPTVAGQDLPTTLEETQALPPSTPPSAEPFSFSKNENEWSTPSLFKRSITWLSNEPSSPSPLLAESLFEGDDDYDLEHRSKRPRFNKSFRLLEQKEVTEGESEGLDEGISVRSPTGKGKQAPKTGEGGTEHEGQMGGGDVSSVRIGISEEMSVDATEAAGAGKTPDRRMRIPMPPPPLPPLDTRMDTEDMPDSPSLRPVLSANLPLISPFMNRGLSGADYMSLNDIQTTNTELEGNPVPVSLDITGTTPTHDQAISTMAGGEVILKPSTPEPTNYLSVSDQRRASLSDDERQLSDIDSEKDSLFDEPSDGETAHRLVQRRKMNARFAATSQPSKLSIEIMSSRVGENFATPRPGKPRTPFLYLPTPSPKIEKRSLNFPTSAPPKTSSGHSGTNDDFEFGSPTERRKSCLWGPERESFHGNISAYFGRPVESENAGGDHESPSEKNDNSTEYQNSGNRSMNDSNSETIAESDQGGQQSDSTSEFESGVTTNLSDFPALCSLTWGALVDIIGVVARRKPIQRAKGGQKDFYVSMRLVDSSTPYGIVATALRPYKEALPIVEVGDVVLLREFKISSVKRSLVATSTSNSAWAVWKNLGKERAAVVSGPPVEYGPGEEKYVEDIGKWYGSLDAGTREDLENDSEDELGEATSEE</sequence>
<feature type="region of interest" description="Disordered" evidence="1">
    <location>
        <begin position="161"/>
        <end position="180"/>
    </location>
</feature>
<comment type="caution">
    <text evidence="3">The sequence shown here is derived from an EMBL/GenBank/DDBJ whole genome shotgun (WGS) entry which is preliminary data.</text>
</comment>
<feature type="region of interest" description="Disordered" evidence="1">
    <location>
        <begin position="492"/>
        <end position="545"/>
    </location>
</feature>
<dbReference type="GO" id="GO:0000781">
    <property type="term" value="C:chromosome, telomeric region"/>
    <property type="evidence" value="ECO:0007669"/>
    <property type="project" value="InterPro"/>
</dbReference>
<name>A0A2T6ZXB0_TUBBO</name>
<dbReference type="GO" id="GO:0003677">
    <property type="term" value="F:DNA binding"/>
    <property type="evidence" value="ECO:0007669"/>
    <property type="project" value="InterPro"/>
</dbReference>
<dbReference type="InterPro" id="IPR012340">
    <property type="entry name" value="NA-bd_OB-fold"/>
</dbReference>
<dbReference type="Pfam" id="PF02765">
    <property type="entry name" value="POT1"/>
    <property type="match status" value="1"/>
</dbReference>
<dbReference type="Gene3D" id="2.40.50.140">
    <property type="entry name" value="Nucleic acid-binding proteins"/>
    <property type="match status" value="1"/>
</dbReference>
<feature type="compositionally biased region" description="Basic and acidic residues" evidence="1">
    <location>
        <begin position="580"/>
        <end position="592"/>
    </location>
</feature>
<protein>
    <recommendedName>
        <fullName evidence="2">Telomeric single stranded DNA binding POT1/Cdc13 domain-containing protein</fullName>
    </recommendedName>
</protein>
<dbReference type="OrthoDB" id="5363079at2759"/>
<evidence type="ECO:0000259" key="2">
    <source>
        <dbReference type="SMART" id="SM00976"/>
    </source>
</evidence>
<evidence type="ECO:0000313" key="3">
    <source>
        <dbReference type="EMBL" id="PUU80147.1"/>
    </source>
</evidence>
<feature type="compositionally biased region" description="Acidic residues" evidence="1">
    <location>
        <begin position="780"/>
        <end position="795"/>
    </location>
</feature>
<dbReference type="SUPFAM" id="SSF50249">
    <property type="entry name" value="Nucleic acid-binding proteins"/>
    <property type="match status" value="1"/>
</dbReference>
<dbReference type="SMART" id="SM00976">
    <property type="entry name" value="Telo_bind"/>
    <property type="match status" value="1"/>
</dbReference>
<feature type="compositionally biased region" description="Polar residues" evidence="1">
    <location>
        <begin position="521"/>
        <end position="538"/>
    </location>
</feature>
<accession>A0A2T6ZXB0</accession>
<organism evidence="3 4">
    <name type="scientific">Tuber borchii</name>
    <name type="common">White truffle</name>
    <dbReference type="NCBI Taxonomy" id="42251"/>
    <lineage>
        <taxon>Eukaryota</taxon>
        <taxon>Fungi</taxon>
        <taxon>Dikarya</taxon>
        <taxon>Ascomycota</taxon>
        <taxon>Pezizomycotina</taxon>
        <taxon>Pezizomycetes</taxon>
        <taxon>Pezizales</taxon>
        <taxon>Tuberaceae</taxon>
        <taxon>Tuber</taxon>
    </lineage>
</organism>
<feature type="region of interest" description="Disordered" evidence="1">
    <location>
        <begin position="428"/>
        <end position="455"/>
    </location>
</feature>
<feature type="compositionally biased region" description="Basic and acidic residues" evidence="1">
    <location>
        <begin position="428"/>
        <end position="448"/>
    </location>
</feature>
<dbReference type="STRING" id="42251.A0A2T6ZXB0"/>
<feature type="region of interest" description="Disordered" evidence="1">
    <location>
        <begin position="773"/>
        <end position="795"/>
    </location>
</feature>
<feature type="compositionally biased region" description="Low complexity" evidence="1">
    <location>
        <begin position="615"/>
        <end position="624"/>
    </location>
</feature>
<feature type="compositionally biased region" description="Polar residues" evidence="1">
    <location>
        <begin position="593"/>
        <end position="614"/>
    </location>
</feature>